<gene>
    <name evidence="1" type="ORF">NG799_02400</name>
</gene>
<evidence type="ECO:0000313" key="1">
    <source>
        <dbReference type="EMBL" id="MCT7965184.1"/>
    </source>
</evidence>
<keyword evidence="2" id="KW-1185">Reference proteome</keyword>
<dbReference type="Proteomes" id="UP001525890">
    <property type="component" value="Unassembled WGS sequence"/>
</dbReference>
<evidence type="ECO:0000313" key="2">
    <source>
        <dbReference type="Proteomes" id="UP001525890"/>
    </source>
</evidence>
<dbReference type="EMBL" id="JAMXFF010000002">
    <property type="protein sequence ID" value="MCT7965184.1"/>
    <property type="molecule type" value="Genomic_DNA"/>
</dbReference>
<protein>
    <submittedName>
        <fullName evidence="1">Uncharacterized protein</fullName>
    </submittedName>
</protein>
<sequence>MAHTRQRKGLVGVETDRGNLRLRFPPSFPKRYLYLNLPDSPENRAIAQKLAEDKNREIQQTQIESLNF</sequence>
<comment type="caution">
    <text evidence="1">The sequence shown here is derived from an EMBL/GenBank/DDBJ whole genome shotgun (WGS) entry which is preliminary data.</text>
</comment>
<proteinExistence type="predicted"/>
<accession>A0ABT2MKA5</accession>
<name>A0ABT2MKA5_9CYAN</name>
<organism evidence="1 2">
    <name type="scientific">Laspinema palackyanum D2a</name>
    <dbReference type="NCBI Taxonomy" id="2953684"/>
    <lineage>
        <taxon>Bacteria</taxon>
        <taxon>Bacillati</taxon>
        <taxon>Cyanobacteriota</taxon>
        <taxon>Cyanophyceae</taxon>
        <taxon>Oscillatoriophycideae</taxon>
        <taxon>Oscillatoriales</taxon>
        <taxon>Laspinemataceae</taxon>
        <taxon>Laspinema</taxon>
        <taxon>Laspinema palackyanum</taxon>
    </lineage>
</organism>
<reference evidence="1 2" key="1">
    <citation type="journal article" date="2022" name="Front. Microbiol.">
        <title>High genomic differentiation and limited gene flow indicate recent cryptic speciation within the genus Laspinema (cyanobacteria).</title>
        <authorList>
            <person name="Stanojkovic A."/>
            <person name="Skoupy S."/>
            <person name="Skaloud P."/>
            <person name="Dvorak P."/>
        </authorList>
    </citation>
    <scope>NUCLEOTIDE SEQUENCE [LARGE SCALE GENOMIC DNA]</scope>
    <source>
        <strain evidence="1 2">D2a</strain>
    </source>
</reference>